<organism evidence="5">
    <name type="scientific">marine metagenome</name>
    <dbReference type="NCBI Taxonomy" id="408172"/>
    <lineage>
        <taxon>unclassified sequences</taxon>
        <taxon>metagenomes</taxon>
        <taxon>ecological metagenomes</taxon>
    </lineage>
</organism>
<dbReference type="SUPFAM" id="SSF51735">
    <property type="entry name" value="NAD(P)-binding Rossmann-fold domains"/>
    <property type="match status" value="1"/>
</dbReference>
<sequence length="185" mass="20346">MKKLRWGVLSTAKIGLEKVIPAMQKGEHCEMAAIASQSLEKAQTAAAQLGIPKTYGSYAELLADAEIDAVYIPLPNHLHVPWTSKALEAGKHVLCEKPIGLTTAEAEDLLDESWKQPELKVMEAFMYRHHPQWKKARQLVNEGKIGALQSIHSLFSYYNADPGNIRNMAQIGGGGLMDIGCYCIS</sequence>
<feature type="domain" description="Gfo/Idh/MocA-like oxidoreductase N-terminal" evidence="3">
    <location>
        <begin position="5"/>
        <end position="115"/>
    </location>
</feature>
<dbReference type="PANTHER" id="PTHR22604:SF105">
    <property type="entry name" value="TRANS-1,2-DIHYDROBENZENE-1,2-DIOL DEHYDROGENASE"/>
    <property type="match status" value="1"/>
</dbReference>
<dbReference type="AlphaFoldDB" id="A0A383BW13"/>
<dbReference type="Gene3D" id="3.30.360.10">
    <property type="entry name" value="Dihydrodipicolinate Reductase, domain 2"/>
    <property type="match status" value="1"/>
</dbReference>
<feature type="non-terminal residue" evidence="5">
    <location>
        <position position="185"/>
    </location>
</feature>
<dbReference type="EMBL" id="UINC01203649">
    <property type="protein sequence ID" value="SVE24010.1"/>
    <property type="molecule type" value="Genomic_DNA"/>
</dbReference>
<evidence type="ECO:0000256" key="2">
    <source>
        <dbReference type="ARBA" id="ARBA00023002"/>
    </source>
</evidence>
<dbReference type="PANTHER" id="PTHR22604">
    <property type="entry name" value="OXIDOREDUCTASES"/>
    <property type="match status" value="1"/>
</dbReference>
<dbReference type="InterPro" id="IPR000683">
    <property type="entry name" value="Gfo/Idh/MocA-like_OxRdtase_N"/>
</dbReference>
<dbReference type="Pfam" id="PF22725">
    <property type="entry name" value="GFO_IDH_MocA_C3"/>
    <property type="match status" value="1"/>
</dbReference>
<evidence type="ECO:0000256" key="1">
    <source>
        <dbReference type="ARBA" id="ARBA00010928"/>
    </source>
</evidence>
<protein>
    <submittedName>
        <fullName evidence="5">Uncharacterized protein</fullName>
    </submittedName>
</protein>
<dbReference type="InterPro" id="IPR055170">
    <property type="entry name" value="GFO_IDH_MocA-like_dom"/>
</dbReference>
<comment type="similarity">
    <text evidence="1">Belongs to the Gfo/Idh/MocA family.</text>
</comment>
<evidence type="ECO:0000313" key="5">
    <source>
        <dbReference type="EMBL" id="SVE24010.1"/>
    </source>
</evidence>
<feature type="domain" description="GFO/IDH/MocA-like oxidoreductase" evidence="4">
    <location>
        <begin position="133"/>
        <end position="184"/>
    </location>
</feature>
<dbReference type="GO" id="GO:0000166">
    <property type="term" value="F:nucleotide binding"/>
    <property type="evidence" value="ECO:0007669"/>
    <property type="project" value="InterPro"/>
</dbReference>
<proteinExistence type="inferred from homology"/>
<name>A0A383BW13_9ZZZZ</name>
<evidence type="ECO:0000259" key="4">
    <source>
        <dbReference type="Pfam" id="PF22725"/>
    </source>
</evidence>
<dbReference type="Gene3D" id="3.40.50.720">
    <property type="entry name" value="NAD(P)-binding Rossmann-like Domain"/>
    <property type="match status" value="1"/>
</dbReference>
<evidence type="ECO:0000259" key="3">
    <source>
        <dbReference type="Pfam" id="PF01408"/>
    </source>
</evidence>
<keyword evidence="2" id="KW-0560">Oxidoreductase</keyword>
<dbReference type="Pfam" id="PF01408">
    <property type="entry name" value="GFO_IDH_MocA"/>
    <property type="match status" value="1"/>
</dbReference>
<dbReference type="InterPro" id="IPR036291">
    <property type="entry name" value="NAD(P)-bd_dom_sf"/>
</dbReference>
<gene>
    <name evidence="5" type="ORF">METZ01_LOCUS476864</name>
</gene>
<dbReference type="InterPro" id="IPR050984">
    <property type="entry name" value="Gfo/Idh/MocA_domain"/>
</dbReference>
<reference evidence="5" key="1">
    <citation type="submission" date="2018-05" db="EMBL/GenBank/DDBJ databases">
        <authorList>
            <person name="Lanie J.A."/>
            <person name="Ng W.-L."/>
            <person name="Kazmierczak K.M."/>
            <person name="Andrzejewski T.M."/>
            <person name="Davidsen T.M."/>
            <person name="Wayne K.J."/>
            <person name="Tettelin H."/>
            <person name="Glass J.I."/>
            <person name="Rusch D."/>
            <person name="Podicherti R."/>
            <person name="Tsui H.-C.T."/>
            <person name="Winkler M.E."/>
        </authorList>
    </citation>
    <scope>NUCLEOTIDE SEQUENCE</scope>
</reference>
<dbReference type="GO" id="GO:0016491">
    <property type="term" value="F:oxidoreductase activity"/>
    <property type="evidence" value="ECO:0007669"/>
    <property type="project" value="UniProtKB-KW"/>
</dbReference>
<accession>A0A383BW13</accession>